<name>F8FAD7_PAEMK</name>
<dbReference type="PATRIC" id="fig|1036673.3.peg.898"/>
<protein>
    <submittedName>
        <fullName evidence="1">Uncharacterized protein</fullName>
    </submittedName>
</protein>
<accession>F8FAD7</accession>
<proteinExistence type="predicted"/>
<reference evidence="2" key="1">
    <citation type="submission" date="2011-06" db="EMBL/GenBank/DDBJ databases">
        <title>Complete genome sequence of Paenibacillus mucilaginosus KNP414.</title>
        <authorList>
            <person name="Wang J."/>
            <person name="Hu S."/>
            <person name="Hu X."/>
            <person name="Zhang B."/>
            <person name="Dong D."/>
            <person name="Zhang S."/>
            <person name="Zhao K."/>
            <person name="Wu D."/>
        </authorList>
    </citation>
    <scope>NUCLEOTIDE SEQUENCE [LARGE SCALE GENOMIC DNA]</scope>
    <source>
        <strain evidence="2">KNP414</strain>
    </source>
</reference>
<reference evidence="1 2" key="2">
    <citation type="journal article" date="2013" name="Genome Announc.">
        <title>Genome Sequence of Growth-Improving Paenibacillus mucilaginosus Strain KNP414.</title>
        <authorList>
            <person name="Lu J.J."/>
            <person name="Wang J.F."/>
            <person name="Hu X.F."/>
        </authorList>
    </citation>
    <scope>NUCLEOTIDE SEQUENCE [LARGE SCALE GENOMIC DNA]</scope>
    <source>
        <strain evidence="1 2">KNP414</strain>
    </source>
</reference>
<dbReference type="EMBL" id="CP002869">
    <property type="protein sequence ID" value="AEI39590.1"/>
    <property type="molecule type" value="Genomic_DNA"/>
</dbReference>
<evidence type="ECO:0000313" key="1">
    <source>
        <dbReference type="EMBL" id="AEI39590.1"/>
    </source>
</evidence>
<evidence type="ECO:0000313" key="2">
    <source>
        <dbReference type="Proteomes" id="UP000006620"/>
    </source>
</evidence>
<organism evidence="1 2">
    <name type="scientific">Paenibacillus mucilaginosus (strain KNP414)</name>
    <dbReference type="NCBI Taxonomy" id="1036673"/>
    <lineage>
        <taxon>Bacteria</taxon>
        <taxon>Bacillati</taxon>
        <taxon>Bacillota</taxon>
        <taxon>Bacilli</taxon>
        <taxon>Bacillales</taxon>
        <taxon>Paenibacillaceae</taxon>
        <taxon>Paenibacillus</taxon>
    </lineage>
</organism>
<sequence>MFLDFPAAMTAAAGGTGLGAILLEFVPALEDVIRYNSPGFP</sequence>
<dbReference type="Proteomes" id="UP000006620">
    <property type="component" value="Chromosome"/>
</dbReference>
<gene>
    <name evidence="1" type="ordered locus">KNP414_01000</name>
</gene>
<dbReference type="HOGENOM" id="CLU_3273768_0_0_9"/>
<dbReference type="KEGG" id="pms:KNP414_01000"/>
<dbReference type="AlphaFoldDB" id="F8FAD7"/>